<dbReference type="CDD" id="cd03443">
    <property type="entry name" value="PaaI_thioesterase"/>
    <property type="match status" value="1"/>
</dbReference>
<evidence type="ECO:0000256" key="9">
    <source>
        <dbReference type="ARBA" id="ARBA00022946"/>
    </source>
</evidence>
<evidence type="ECO:0000256" key="22">
    <source>
        <dbReference type="ARBA" id="ARBA00048074"/>
    </source>
</evidence>
<keyword evidence="9" id="KW-0809">Transit peptide</keyword>
<dbReference type="Pfam" id="PF03061">
    <property type="entry name" value="4HBT"/>
    <property type="match status" value="1"/>
</dbReference>
<comment type="catalytic activity">
    <reaction evidence="19">
        <text>octanoyl-CoA + H2O = octanoate + CoA + H(+)</text>
        <dbReference type="Rhea" id="RHEA:30143"/>
        <dbReference type="ChEBI" id="CHEBI:15377"/>
        <dbReference type="ChEBI" id="CHEBI:15378"/>
        <dbReference type="ChEBI" id="CHEBI:25646"/>
        <dbReference type="ChEBI" id="CHEBI:57287"/>
        <dbReference type="ChEBI" id="CHEBI:57386"/>
    </reaction>
    <physiologicalReaction direction="left-to-right" evidence="19">
        <dbReference type="Rhea" id="RHEA:30144"/>
    </physiologicalReaction>
</comment>
<evidence type="ECO:0000256" key="4">
    <source>
        <dbReference type="ARBA" id="ARBA00022475"/>
    </source>
</evidence>
<dbReference type="GO" id="GO:0005737">
    <property type="term" value="C:cytoplasm"/>
    <property type="evidence" value="ECO:0007669"/>
    <property type="project" value="UniProtKB-SubCell"/>
</dbReference>
<comment type="catalytic activity">
    <reaction evidence="21">
        <text>decanoyl-CoA + H2O = decanoate + CoA + H(+)</text>
        <dbReference type="Rhea" id="RHEA:40059"/>
        <dbReference type="ChEBI" id="CHEBI:15377"/>
        <dbReference type="ChEBI" id="CHEBI:15378"/>
        <dbReference type="ChEBI" id="CHEBI:27689"/>
        <dbReference type="ChEBI" id="CHEBI:57287"/>
        <dbReference type="ChEBI" id="CHEBI:61430"/>
    </reaction>
    <physiologicalReaction direction="left-to-right" evidence="21">
        <dbReference type="Rhea" id="RHEA:40060"/>
    </physiologicalReaction>
</comment>
<keyword evidence="4" id="KW-1003">Cell membrane</keyword>
<evidence type="ECO:0000256" key="21">
    <source>
        <dbReference type="ARBA" id="ARBA00047969"/>
    </source>
</evidence>
<dbReference type="InterPro" id="IPR006683">
    <property type="entry name" value="Thioestr_dom"/>
</dbReference>
<reference evidence="26" key="1">
    <citation type="submission" date="2020-03" db="EMBL/GenBank/DDBJ databases">
        <authorList>
            <person name="Guo F."/>
        </authorList>
    </citation>
    <scope>NUCLEOTIDE SEQUENCE</scope>
    <source>
        <strain evidence="26">JCM 30134</strain>
    </source>
</reference>
<evidence type="ECO:0000256" key="17">
    <source>
        <dbReference type="ARBA" id="ARBA00040123"/>
    </source>
</evidence>
<name>A0A9E5JX05_9GAMM</name>
<dbReference type="GO" id="GO:0006631">
    <property type="term" value="P:fatty acid metabolic process"/>
    <property type="evidence" value="ECO:0007669"/>
    <property type="project" value="UniProtKB-KW"/>
</dbReference>
<evidence type="ECO:0000256" key="5">
    <source>
        <dbReference type="ARBA" id="ARBA00022490"/>
    </source>
</evidence>
<dbReference type="SUPFAM" id="SSF54637">
    <property type="entry name" value="Thioesterase/thiol ester dehydrase-isomerase"/>
    <property type="match status" value="1"/>
</dbReference>
<comment type="catalytic activity">
    <reaction evidence="22">
        <text>dodecanoyl-CoA + H2O = dodecanoate + CoA + H(+)</text>
        <dbReference type="Rhea" id="RHEA:30135"/>
        <dbReference type="ChEBI" id="CHEBI:15377"/>
        <dbReference type="ChEBI" id="CHEBI:15378"/>
        <dbReference type="ChEBI" id="CHEBI:18262"/>
        <dbReference type="ChEBI" id="CHEBI:57287"/>
        <dbReference type="ChEBI" id="CHEBI:57375"/>
    </reaction>
    <physiologicalReaction direction="left-to-right" evidence="22">
        <dbReference type="Rhea" id="RHEA:30136"/>
    </physiologicalReaction>
</comment>
<evidence type="ECO:0000313" key="27">
    <source>
        <dbReference type="Proteomes" id="UP000787472"/>
    </source>
</evidence>
<feature type="coiled-coil region" evidence="24">
    <location>
        <begin position="36"/>
        <end position="63"/>
    </location>
</feature>
<dbReference type="AlphaFoldDB" id="A0A9E5JX05"/>
<keyword evidence="10" id="KW-0443">Lipid metabolism</keyword>
<evidence type="ECO:0000256" key="10">
    <source>
        <dbReference type="ARBA" id="ARBA00023098"/>
    </source>
</evidence>
<comment type="subcellular location">
    <subcellularLocation>
        <location evidence="3">Cell projection</location>
        <location evidence="3">Ruffle membrane</location>
    </subcellularLocation>
    <subcellularLocation>
        <location evidence="2">Cytoplasm</location>
    </subcellularLocation>
    <subcellularLocation>
        <location evidence="1">Membrane</location>
        <topology evidence="1">Peripheral membrane protein</topology>
    </subcellularLocation>
</comment>
<evidence type="ECO:0000256" key="1">
    <source>
        <dbReference type="ARBA" id="ARBA00004170"/>
    </source>
</evidence>
<sequence>MHNNYLPTTDASSEQRHGHAGLMAALRNLNETAILLNTNSAALQQLTTQVEELAQEFQSRQGKRLLEYYNGKLGLQESNGMQPYSPVGGLHHPTAAPLTFRVEADKVLAEATYGMTHEGPPQSVHGGITAGVFDYVLAAACTLQDRGGPTLYLNTRYIKPVPLFTPIQFSAWIERIEGRKSFVRGECRAGDTLLAEADALFLHTPVD</sequence>
<dbReference type="Gene3D" id="3.10.129.10">
    <property type="entry name" value="Hotdog Thioesterase"/>
    <property type="match status" value="1"/>
</dbReference>
<evidence type="ECO:0000256" key="13">
    <source>
        <dbReference type="ARBA" id="ARBA00035852"/>
    </source>
</evidence>
<dbReference type="EC" id="3.1.2.2" evidence="16"/>
<accession>A0A9E5JX05</accession>
<comment type="catalytic activity">
    <reaction evidence="23">
        <text>tetradecanoyl-CoA + H2O = tetradecanoate + CoA + H(+)</text>
        <dbReference type="Rhea" id="RHEA:40119"/>
        <dbReference type="ChEBI" id="CHEBI:15377"/>
        <dbReference type="ChEBI" id="CHEBI:15378"/>
        <dbReference type="ChEBI" id="CHEBI:30807"/>
        <dbReference type="ChEBI" id="CHEBI:57287"/>
        <dbReference type="ChEBI" id="CHEBI:57385"/>
    </reaction>
    <physiologicalReaction direction="left-to-right" evidence="23">
        <dbReference type="Rhea" id="RHEA:40120"/>
    </physiologicalReaction>
</comment>
<comment type="catalytic activity">
    <reaction evidence="14">
        <text>(9Z)-octadecenoyl-CoA + H2O = (9Z)-octadecenoate + CoA + H(+)</text>
        <dbReference type="Rhea" id="RHEA:40139"/>
        <dbReference type="ChEBI" id="CHEBI:15377"/>
        <dbReference type="ChEBI" id="CHEBI:15378"/>
        <dbReference type="ChEBI" id="CHEBI:30823"/>
        <dbReference type="ChEBI" id="CHEBI:57287"/>
        <dbReference type="ChEBI" id="CHEBI:57387"/>
    </reaction>
    <physiologicalReaction direction="left-to-right" evidence="14">
        <dbReference type="Rhea" id="RHEA:40140"/>
    </physiologicalReaction>
</comment>
<comment type="similarity">
    <text evidence="15">Belongs to the THEM4/THEM5 thioesterase family.</text>
</comment>
<evidence type="ECO:0000256" key="6">
    <source>
        <dbReference type="ARBA" id="ARBA00022703"/>
    </source>
</evidence>
<comment type="catalytic activity">
    <reaction evidence="20">
        <text>hexadecanoyl-CoA + H2O = hexadecanoate + CoA + H(+)</text>
        <dbReference type="Rhea" id="RHEA:16645"/>
        <dbReference type="ChEBI" id="CHEBI:7896"/>
        <dbReference type="ChEBI" id="CHEBI:15377"/>
        <dbReference type="ChEBI" id="CHEBI:15378"/>
        <dbReference type="ChEBI" id="CHEBI:57287"/>
        <dbReference type="ChEBI" id="CHEBI:57379"/>
        <dbReference type="EC" id="3.1.2.2"/>
    </reaction>
    <physiologicalReaction direction="left-to-right" evidence="20">
        <dbReference type="Rhea" id="RHEA:16646"/>
    </physiologicalReaction>
</comment>
<gene>
    <name evidence="26" type="ORF">G8770_10865</name>
</gene>
<dbReference type="GO" id="GO:0016790">
    <property type="term" value="F:thiolester hydrolase activity"/>
    <property type="evidence" value="ECO:0007669"/>
    <property type="project" value="UniProtKB-ARBA"/>
</dbReference>
<dbReference type="RefSeq" id="WP_167186159.1">
    <property type="nucleotide sequence ID" value="NZ_JAAONZ010000007.1"/>
</dbReference>
<keyword evidence="6" id="KW-0053">Apoptosis</keyword>
<comment type="catalytic activity">
    <reaction evidence="13">
        <text>(5Z,8Z,11Z,14Z)-eicosatetraenoyl-CoA + H2O = (5Z,8Z,11Z,14Z)-eicosatetraenoate + CoA + H(+)</text>
        <dbReference type="Rhea" id="RHEA:40151"/>
        <dbReference type="ChEBI" id="CHEBI:15377"/>
        <dbReference type="ChEBI" id="CHEBI:15378"/>
        <dbReference type="ChEBI" id="CHEBI:32395"/>
        <dbReference type="ChEBI" id="CHEBI:57287"/>
        <dbReference type="ChEBI" id="CHEBI:57368"/>
    </reaction>
    <physiologicalReaction direction="left-to-right" evidence="13">
        <dbReference type="Rhea" id="RHEA:40152"/>
    </physiologicalReaction>
</comment>
<evidence type="ECO:0000259" key="25">
    <source>
        <dbReference type="Pfam" id="PF03061"/>
    </source>
</evidence>
<dbReference type="GO" id="GO:0016020">
    <property type="term" value="C:membrane"/>
    <property type="evidence" value="ECO:0007669"/>
    <property type="project" value="UniProtKB-SubCell"/>
</dbReference>
<keyword evidence="8" id="KW-0276">Fatty acid metabolism</keyword>
<keyword evidence="12" id="KW-0966">Cell projection</keyword>
<proteinExistence type="inferred from homology"/>
<evidence type="ECO:0000256" key="12">
    <source>
        <dbReference type="ARBA" id="ARBA00023273"/>
    </source>
</evidence>
<evidence type="ECO:0000256" key="24">
    <source>
        <dbReference type="SAM" id="Coils"/>
    </source>
</evidence>
<evidence type="ECO:0000256" key="18">
    <source>
        <dbReference type="ARBA" id="ARBA00043210"/>
    </source>
</evidence>
<dbReference type="PANTHER" id="PTHR12418:SF19">
    <property type="entry name" value="ACYL-COENZYME A THIOESTERASE THEM4"/>
    <property type="match status" value="1"/>
</dbReference>
<dbReference type="EMBL" id="JAAONZ010000007">
    <property type="protein sequence ID" value="NHO66045.1"/>
    <property type="molecule type" value="Genomic_DNA"/>
</dbReference>
<dbReference type="Proteomes" id="UP000787472">
    <property type="component" value="Unassembled WGS sequence"/>
</dbReference>
<evidence type="ECO:0000256" key="8">
    <source>
        <dbReference type="ARBA" id="ARBA00022832"/>
    </source>
</evidence>
<evidence type="ECO:0000313" key="26">
    <source>
        <dbReference type="EMBL" id="NHO66045.1"/>
    </source>
</evidence>
<keyword evidence="27" id="KW-1185">Reference proteome</keyword>
<evidence type="ECO:0000256" key="23">
    <source>
        <dbReference type="ARBA" id="ARBA00048180"/>
    </source>
</evidence>
<keyword evidence="11" id="KW-0472">Membrane</keyword>
<evidence type="ECO:0000256" key="2">
    <source>
        <dbReference type="ARBA" id="ARBA00004496"/>
    </source>
</evidence>
<keyword evidence="7" id="KW-0378">Hydrolase</keyword>
<comment type="caution">
    <text evidence="26">The sequence shown here is derived from an EMBL/GenBank/DDBJ whole genome shotgun (WGS) entry which is preliminary data.</text>
</comment>
<evidence type="ECO:0000256" key="20">
    <source>
        <dbReference type="ARBA" id="ARBA00047734"/>
    </source>
</evidence>
<evidence type="ECO:0000256" key="19">
    <source>
        <dbReference type="ARBA" id="ARBA00047588"/>
    </source>
</evidence>
<keyword evidence="24" id="KW-0175">Coiled coil</keyword>
<feature type="domain" description="Thioesterase" evidence="25">
    <location>
        <begin position="123"/>
        <end position="194"/>
    </location>
</feature>
<evidence type="ECO:0000256" key="7">
    <source>
        <dbReference type="ARBA" id="ARBA00022801"/>
    </source>
</evidence>
<organism evidence="26 27">
    <name type="scientific">Pseudomaricurvus hydrocarbonicus</name>
    <dbReference type="NCBI Taxonomy" id="1470433"/>
    <lineage>
        <taxon>Bacteria</taxon>
        <taxon>Pseudomonadati</taxon>
        <taxon>Pseudomonadota</taxon>
        <taxon>Gammaproteobacteria</taxon>
        <taxon>Cellvibrionales</taxon>
        <taxon>Cellvibrionaceae</taxon>
        <taxon>Pseudomaricurvus</taxon>
    </lineage>
</organism>
<evidence type="ECO:0000256" key="11">
    <source>
        <dbReference type="ARBA" id="ARBA00023136"/>
    </source>
</evidence>
<evidence type="ECO:0000256" key="16">
    <source>
        <dbReference type="ARBA" id="ARBA00038848"/>
    </source>
</evidence>
<evidence type="ECO:0000256" key="3">
    <source>
        <dbReference type="ARBA" id="ARBA00004632"/>
    </source>
</evidence>
<protein>
    <recommendedName>
        <fullName evidence="17">Acyl-coenzyme A thioesterase THEM4</fullName>
        <ecNumber evidence="16">3.1.2.2</ecNumber>
    </recommendedName>
    <alternativeName>
        <fullName evidence="18">Thioesterase superfamily member 4</fullName>
    </alternativeName>
</protein>
<dbReference type="InterPro" id="IPR052365">
    <property type="entry name" value="THEM4/THEM5_acyl-CoA_thioest"/>
</dbReference>
<evidence type="ECO:0000256" key="14">
    <source>
        <dbReference type="ARBA" id="ARBA00037002"/>
    </source>
</evidence>
<evidence type="ECO:0000256" key="15">
    <source>
        <dbReference type="ARBA" id="ARBA00038456"/>
    </source>
</evidence>
<keyword evidence="5" id="KW-0963">Cytoplasm</keyword>
<dbReference type="PANTHER" id="PTHR12418">
    <property type="entry name" value="ACYL-COENZYME A THIOESTERASE THEM4"/>
    <property type="match status" value="1"/>
</dbReference>
<dbReference type="InterPro" id="IPR029069">
    <property type="entry name" value="HotDog_dom_sf"/>
</dbReference>